<sequence length="187" mass="20767">MFLIVGLGNIGIEYEHTRHNIGFDAVDLLSSKYNIVLSKKKFKGTCGEGIIENNKVVLLKPDTYMNLSGESVVEAVNFYKIMGNNIIIIHDDIDIPVGRLRIKTHGSAGGHNGVKNIIFNLATDQFVRVKIGIGQPEGQLISHVLGRFSKNDKIYMEKVLKVSREAVECILKNGVEEAMNRFNGLLL</sequence>
<comment type="function">
    <text evidence="7">Catalyzes the release of premature peptidyl moieties from peptidyl-tRNA molecules trapped in stalled 50S ribosomal subunits, and thus maintains levels of free tRNAs and 50S ribosomes.</text>
</comment>
<name>A0ABS8N412_9CLOT</name>
<accession>A0ABS8N412</accession>
<evidence type="ECO:0000256" key="8">
    <source>
        <dbReference type="RuleBase" id="RU000673"/>
    </source>
</evidence>
<reference evidence="10" key="1">
    <citation type="submission" date="2021-11" db="EMBL/GenBank/DDBJ databases">
        <authorList>
            <person name="Qingchun L."/>
            <person name="Dong Z."/>
            <person name="Zongwei Q."/>
            <person name="Jia Z."/>
            <person name="Duotao L."/>
        </authorList>
    </citation>
    <scope>NUCLEOTIDE SEQUENCE</scope>
    <source>
        <strain evidence="10">WLY-B-L2</strain>
    </source>
</reference>
<keyword evidence="11" id="KW-1185">Reference proteome</keyword>
<dbReference type="PANTHER" id="PTHR17224:SF1">
    <property type="entry name" value="PEPTIDYL-TRNA HYDROLASE"/>
    <property type="match status" value="1"/>
</dbReference>
<dbReference type="CDD" id="cd00462">
    <property type="entry name" value="PTH"/>
    <property type="match status" value="1"/>
</dbReference>
<gene>
    <name evidence="7 10" type="primary">pth</name>
    <name evidence="10" type="ORF">LN736_06640</name>
</gene>
<comment type="similarity">
    <text evidence="5 7 9">Belongs to the PTH family.</text>
</comment>
<evidence type="ECO:0000256" key="1">
    <source>
        <dbReference type="ARBA" id="ARBA00013260"/>
    </source>
</evidence>
<protein>
    <recommendedName>
        <fullName evidence="6 7">Peptidyl-tRNA hydrolase</fullName>
        <shortName evidence="7">Pth</shortName>
        <ecNumber evidence="1 7">3.1.1.29</ecNumber>
    </recommendedName>
</protein>
<evidence type="ECO:0000256" key="4">
    <source>
        <dbReference type="ARBA" id="ARBA00022884"/>
    </source>
</evidence>
<comment type="catalytic activity">
    <reaction evidence="7 8">
        <text>an N-acyl-L-alpha-aminoacyl-tRNA + H2O = an N-acyl-L-amino acid + a tRNA + H(+)</text>
        <dbReference type="Rhea" id="RHEA:54448"/>
        <dbReference type="Rhea" id="RHEA-COMP:10123"/>
        <dbReference type="Rhea" id="RHEA-COMP:13883"/>
        <dbReference type="ChEBI" id="CHEBI:15377"/>
        <dbReference type="ChEBI" id="CHEBI:15378"/>
        <dbReference type="ChEBI" id="CHEBI:59874"/>
        <dbReference type="ChEBI" id="CHEBI:78442"/>
        <dbReference type="ChEBI" id="CHEBI:138191"/>
        <dbReference type="EC" id="3.1.1.29"/>
    </reaction>
</comment>
<dbReference type="PANTHER" id="PTHR17224">
    <property type="entry name" value="PEPTIDYL-TRNA HYDROLASE"/>
    <property type="match status" value="1"/>
</dbReference>
<keyword evidence="3 7" id="KW-0378">Hydrolase</keyword>
<organism evidence="10 11">
    <name type="scientific">Clostridium aromativorans</name>
    <dbReference type="NCBI Taxonomy" id="2836848"/>
    <lineage>
        <taxon>Bacteria</taxon>
        <taxon>Bacillati</taxon>
        <taxon>Bacillota</taxon>
        <taxon>Clostridia</taxon>
        <taxon>Eubacteriales</taxon>
        <taxon>Clostridiaceae</taxon>
        <taxon>Clostridium</taxon>
    </lineage>
</organism>
<dbReference type="HAMAP" id="MF_00083">
    <property type="entry name" value="Pept_tRNA_hydro_bact"/>
    <property type="match status" value="1"/>
</dbReference>
<feature type="binding site" evidence="7">
    <location>
        <position position="66"/>
    </location>
    <ligand>
        <name>tRNA</name>
        <dbReference type="ChEBI" id="CHEBI:17843"/>
    </ligand>
</feature>
<evidence type="ECO:0000256" key="6">
    <source>
        <dbReference type="ARBA" id="ARBA00050038"/>
    </source>
</evidence>
<dbReference type="PROSITE" id="PS01195">
    <property type="entry name" value="PEPT_TRNA_HYDROL_1"/>
    <property type="match status" value="1"/>
</dbReference>
<dbReference type="Pfam" id="PF01195">
    <property type="entry name" value="Pept_tRNA_hydro"/>
    <property type="match status" value="1"/>
</dbReference>
<evidence type="ECO:0000256" key="2">
    <source>
        <dbReference type="ARBA" id="ARBA00022555"/>
    </source>
</evidence>
<dbReference type="RefSeq" id="WP_150357221.1">
    <property type="nucleotide sequence ID" value="NZ_JAJJPB010000005.1"/>
</dbReference>
<keyword evidence="4 7" id="KW-0694">RNA-binding</keyword>
<feature type="binding site" evidence="7">
    <location>
        <position position="14"/>
    </location>
    <ligand>
        <name>tRNA</name>
        <dbReference type="ChEBI" id="CHEBI:17843"/>
    </ligand>
</feature>
<proteinExistence type="inferred from homology"/>
<evidence type="ECO:0000313" key="10">
    <source>
        <dbReference type="EMBL" id="MCC9294534.1"/>
    </source>
</evidence>
<comment type="caution">
    <text evidence="10">The sequence shown here is derived from an EMBL/GenBank/DDBJ whole genome shotgun (WGS) entry which is preliminary data.</text>
</comment>
<evidence type="ECO:0000313" key="11">
    <source>
        <dbReference type="Proteomes" id="UP001165422"/>
    </source>
</evidence>
<dbReference type="Gene3D" id="3.40.50.1470">
    <property type="entry name" value="Peptidyl-tRNA hydrolase"/>
    <property type="match status" value="1"/>
</dbReference>
<dbReference type="EC" id="3.1.1.29" evidence="1 7"/>
<comment type="function">
    <text evidence="7">Hydrolyzes ribosome-free peptidyl-tRNAs (with 1 or more amino acids incorporated), which drop off the ribosome during protein synthesis, or as a result of ribosome stalling.</text>
</comment>
<evidence type="ECO:0000256" key="7">
    <source>
        <dbReference type="HAMAP-Rule" id="MF_00083"/>
    </source>
</evidence>
<evidence type="ECO:0000256" key="3">
    <source>
        <dbReference type="ARBA" id="ARBA00022801"/>
    </source>
</evidence>
<dbReference type="PROSITE" id="PS01196">
    <property type="entry name" value="PEPT_TRNA_HYDROL_2"/>
    <property type="match status" value="1"/>
</dbReference>
<dbReference type="InterPro" id="IPR018171">
    <property type="entry name" value="Pept_tRNA_hydro_CS"/>
</dbReference>
<keyword evidence="7" id="KW-0963">Cytoplasm</keyword>
<evidence type="ECO:0000256" key="5">
    <source>
        <dbReference type="ARBA" id="ARBA00038063"/>
    </source>
</evidence>
<feature type="site" description="Stabilizes the basic form of H active site to accept a proton" evidence="7">
    <location>
        <position position="91"/>
    </location>
</feature>
<comment type="subunit">
    <text evidence="7">Monomer.</text>
</comment>
<dbReference type="InterPro" id="IPR036416">
    <property type="entry name" value="Pept_tRNA_hydro_sf"/>
</dbReference>
<keyword evidence="2 7" id="KW-0820">tRNA-binding</keyword>
<comment type="subcellular location">
    <subcellularLocation>
        <location evidence="7">Cytoplasm</location>
    </subcellularLocation>
</comment>
<feature type="binding site" evidence="7">
    <location>
        <position position="112"/>
    </location>
    <ligand>
        <name>tRNA</name>
        <dbReference type="ChEBI" id="CHEBI:17843"/>
    </ligand>
</feature>
<dbReference type="NCBIfam" id="TIGR00447">
    <property type="entry name" value="pth"/>
    <property type="match status" value="1"/>
</dbReference>
<feature type="binding site" evidence="7">
    <location>
        <position position="64"/>
    </location>
    <ligand>
        <name>tRNA</name>
        <dbReference type="ChEBI" id="CHEBI:17843"/>
    </ligand>
</feature>
<feature type="active site" description="Proton acceptor" evidence="7">
    <location>
        <position position="19"/>
    </location>
</feature>
<dbReference type="InterPro" id="IPR001328">
    <property type="entry name" value="Pept_tRNA_hydro"/>
</dbReference>
<evidence type="ECO:0000256" key="9">
    <source>
        <dbReference type="RuleBase" id="RU004320"/>
    </source>
</evidence>
<feature type="site" description="Discriminates between blocked and unblocked aminoacyl-tRNA" evidence="7">
    <location>
        <position position="9"/>
    </location>
</feature>
<dbReference type="SUPFAM" id="SSF53178">
    <property type="entry name" value="Peptidyl-tRNA hydrolase-like"/>
    <property type="match status" value="1"/>
</dbReference>
<dbReference type="Proteomes" id="UP001165422">
    <property type="component" value="Unassembled WGS sequence"/>
</dbReference>
<dbReference type="EMBL" id="JAJJPB010000005">
    <property type="protein sequence ID" value="MCC9294534.1"/>
    <property type="molecule type" value="Genomic_DNA"/>
</dbReference>
<dbReference type="GO" id="GO:0004045">
    <property type="term" value="F:peptidyl-tRNA hydrolase activity"/>
    <property type="evidence" value="ECO:0007669"/>
    <property type="project" value="UniProtKB-EC"/>
</dbReference>